<dbReference type="EMBL" id="JBAFSM010000033">
    <property type="protein sequence ID" value="MEG3438712.1"/>
    <property type="molecule type" value="Genomic_DNA"/>
</dbReference>
<dbReference type="SUPFAM" id="SSF47413">
    <property type="entry name" value="lambda repressor-like DNA-binding domains"/>
    <property type="match status" value="1"/>
</dbReference>
<protein>
    <submittedName>
        <fullName evidence="2">Helix-turn-helix domain-containing protein</fullName>
    </submittedName>
</protein>
<organism evidence="2 3">
    <name type="scientific">Pannus brasiliensis CCIBt3594</name>
    <dbReference type="NCBI Taxonomy" id="1427578"/>
    <lineage>
        <taxon>Bacteria</taxon>
        <taxon>Bacillati</taxon>
        <taxon>Cyanobacteriota</taxon>
        <taxon>Cyanophyceae</taxon>
        <taxon>Oscillatoriophycideae</taxon>
        <taxon>Chroococcales</taxon>
        <taxon>Microcystaceae</taxon>
        <taxon>Pannus</taxon>
    </lineage>
</organism>
<dbReference type="Gene3D" id="1.10.260.40">
    <property type="entry name" value="lambda repressor-like DNA-binding domains"/>
    <property type="match status" value="1"/>
</dbReference>
<dbReference type="CDD" id="cd00093">
    <property type="entry name" value="HTH_XRE"/>
    <property type="match status" value="1"/>
</dbReference>
<accession>A0AAW9QWU4</accession>
<name>A0AAW9QWU4_9CHRO</name>
<evidence type="ECO:0000313" key="3">
    <source>
        <dbReference type="Proteomes" id="UP001328733"/>
    </source>
</evidence>
<evidence type="ECO:0000259" key="1">
    <source>
        <dbReference type="PROSITE" id="PS50943"/>
    </source>
</evidence>
<evidence type="ECO:0000313" key="2">
    <source>
        <dbReference type="EMBL" id="MEG3438712.1"/>
    </source>
</evidence>
<proteinExistence type="predicted"/>
<dbReference type="PROSITE" id="PS50943">
    <property type="entry name" value="HTH_CROC1"/>
    <property type="match status" value="1"/>
</dbReference>
<keyword evidence="3" id="KW-1185">Reference proteome</keyword>
<dbReference type="SMART" id="SM00530">
    <property type="entry name" value="HTH_XRE"/>
    <property type="match status" value="1"/>
</dbReference>
<reference evidence="2 3" key="1">
    <citation type="submission" date="2024-01" db="EMBL/GenBank/DDBJ databases">
        <title>Genomic insights into the taxonomy and metabolism of the cyanobacterium Pannus brasiliensis CCIBt3594.</title>
        <authorList>
            <person name="Machado M."/>
            <person name="Botero N.B."/>
            <person name="Andreote A.P.D."/>
            <person name="Feitosa A.M.T."/>
            <person name="Popin R."/>
            <person name="Sivonen K."/>
            <person name="Fiore M.F."/>
        </authorList>
    </citation>
    <scope>NUCLEOTIDE SEQUENCE [LARGE SCALE GENOMIC DNA]</scope>
    <source>
        <strain evidence="2 3">CCIBt3594</strain>
    </source>
</reference>
<dbReference type="Proteomes" id="UP001328733">
    <property type="component" value="Unassembled WGS sequence"/>
</dbReference>
<dbReference type="InterPro" id="IPR010982">
    <property type="entry name" value="Lambda_DNA-bd_dom_sf"/>
</dbReference>
<feature type="domain" description="HTH cro/C1-type" evidence="1">
    <location>
        <begin position="20"/>
        <end position="75"/>
    </location>
</feature>
<dbReference type="InterPro" id="IPR001387">
    <property type="entry name" value="Cro/C1-type_HTH"/>
</dbReference>
<dbReference type="AlphaFoldDB" id="A0AAW9QWU4"/>
<dbReference type="GO" id="GO:0003677">
    <property type="term" value="F:DNA binding"/>
    <property type="evidence" value="ECO:0007669"/>
    <property type="project" value="InterPro"/>
</dbReference>
<sequence length="152" mass="17227">MDMPDLDKAPRPEESLGNYLRRVRKAMNLTQEEVASAGGLHKQTLLKIEAGKSSKLSKKTRQGLVYALKIPEEYLNAFRENAEALPIPRTLKICPKCWQVGTRPETQWLDLRSKYCFLCGGGLRDRCDCGQTIADWRYAFCPYCGKGLATLR</sequence>
<gene>
    <name evidence="2" type="ORF">V0288_16410</name>
</gene>
<dbReference type="Pfam" id="PF01381">
    <property type="entry name" value="HTH_3"/>
    <property type="match status" value="1"/>
</dbReference>
<comment type="caution">
    <text evidence="2">The sequence shown here is derived from an EMBL/GenBank/DDBJ whole genome shotgun (WGS) entry which is preliminary data.</text>
</comment>